<reference evidence="4 5" key="1">
    <citation type="submission" date="2020-07" db="EMBL/GenBank/DDBJ databases">
        <title>The yeast mating-type switching endonuclease HO is a domesticated member of an unorthodox homing genetic element family.</title>
        <authorList>
            <person name="Coughlan A.Y."/>
            <person name="Lombardi L."/>
            <person name="Braun-Galleani S."/>
            <person name="Martos A.R."/>
            <person name="Galeote V."/>
            <person name="Bigey F."/>
            <person name="Dequin S."/>
            <person name="Byrne K.P."/>
            <person name="Wolfe K.H."/>
        </authorList>
    </citation>
    <scope>NUCLEOTIDE SEQUENCE [LARGE SCALE GENOMIC DNA]</scope>
    <source>
        <strain evidence="4 5">NRRL Y-6702</strain>
    </source>
</reference>
<dbReference type="SUPFAM" id="SSF54928">
    <property type="entry name" value="RNA-binding domain, RBD"/>
    <property type="match status" value="1"/>
</dbReference>
<evidence type="ECO:0000313" key="4">
    <source>
        <dbReference type="EMBL" id="QLG73786.1"/>
    </source>
</evidence>
<evidence type="ECO:0000256" key="1">
    <source>
        <dbReference type="PROSITE-ProRule" id="PRU00176"/>
    </source>
</evidence>
<dbReference type="InterPro" id="IPR012677">
    <property type="entry name" value="Nucleotide-bd_a/b_plait_sf"/>
</dbReference>
<sequence length="120" mass="13579">MAEQPVRKKRKVSEKTTGVSGSEPKAKPNPDQLPKRTLYLNNLGDHIGSNKLRTNLYLLFSIYGEVIKITVNTRRLRGQAFVTMRTIDESNLALISLNNEPFFGKPLEISFSNNDTTRLD</sequence>
<proteinExistence type="predicted"/>
<dbReference type="GeneID" id="59237545"/>
<evidence type="ECO:0000256" key="2">
    <source>
        <dbReference type="SAM" id="MobiDB-lite"/>
    </source>
</evidence>
<dbReference type="PROSITE" id="PS50102">
    <property type="entry name" value="RRM"/>
    <property type="match status" value="1"/>
</dbReference>
<name>A0A7H9B646_ZYGMR</name>
<dbReference type="Gene3D" id="3.30.70.330">
    <property type="match status" value="1"/>
</dbReference>
<keyword evidence="1" id="KW-0694">RNA-binding</keyword>
<dbReference type="GO" id="GO:0003723">
    <property type="term" value="F:RNA binding"/>
    <property type="evidence" value="ECO:0007669"/>
    <property type="project" value="UniProtKB-UniRule"/>
</dbReference>
<evidence type="ECO:0000313" key="5">
    <source>
        <dbReference type="Proteomes" id="UP000509704"/>
    </source>
</evidence>
<dbReference type="EMBL" id="CP058609">
    <property type="protein sequence ID" value="QLG73786.1"/>
    <property type="molecule type" value="Genomic_DNA"/>
</dbReference>
<dbReference type="Pfam" id="PF00076">
    <property type="entry name" value="RRM_1"/>
    <property type="match status" value="1"/>
</dbReference>
<feature type="domain" description="RRM" evidence="3">
    <location>
        <begin position="36"/>
        <end position="114"/>
    </location>
</feature>
<evidence type="ECO:0000259" key="3">
    <source>
        <dbReference type="PROSITE" id="PS50102"/>
    </source>
</evidence>
<dbReference type="SMART" id="SM00360">
    <property type="entry name" value="RRM"/>
    <property type="match status" value="1"/>
</dbReference>
<dbReference type="AlphaFoldDB" id="A0A7H9B646"/>
<protein>
    <recommendedName>
        <fullName evidence="3">RRM domain-containing protein</fullName>
    </recommendedName>
</protein>
<organism evidence="4 5">
    <name type="scientific">Zygotorulaspora mrakii</name>
    <name type="common">Zygosaccharomyces mrakii</name>
    <dbReference type="NCBI Taxonomy" id="42260"/>
    <lineage>
        <taxon>Eukaryota</taxon>
        <taxon>Fungi</taxon>
        <taxon>Dikarya</taxon>
        <taxon>Ascomycota</taxon>
        <taxon>Saccharomycotina</taxon>
        <taxon>Saccharomycetes</taxon>
        <taxon>Saccharomycetales</taxon>
        <taxon>Saccharomycetaceae</taxon>
        <taxon>Zygotorulaspora</taxon>
    </lineage>
</organism>
<dbReference type="RefSeq" id="XP_037145512.1">
    <property type="nucleotide sequence ID" value="XM_037289617.1"/>
</dbReference>
<dbReference type="OrthoDB" id="277802at2759"/>
<feature type="region of interest" description="Disordered" evidence="2">
    <location>
        <begin position="1"/>
        <end position="34"/>
    </location>
</feature>
<accession>A0A7H9B646</accession>
<dbReference type="Proteomes" id="UP000509704">
    <property type="component" value="Chromosome 6"/>
</dbReference>
<keyword evidence="5" id="KW-1185">Reference proteome</keyword>
<dbReference type="InterPro" id="IPR000504">
    <property type="entry name" value="RRM_dom"/>
</dbReference>
<gene>
    <name evidence="4" type="ORF">HG535_0F02970</name>
</gene>
<dbReference type="InterPro" id="IPR035979">
    <property type="entry name" value="RBD_domain_sf"/>
</dbReference>
<dbReference type="KEGG" id="zmk:HG535_0F02970"/>